<accession>A0A9D5BXY8</accession>
<dbReference type="InterPro" id="IPR001585">
    <property type="entry name" value="TAL/FSA"/>
</dbReference>
<dbReference type="PANTHER" id="PTHR10683:SF18">
    <property type="entry name" value="TRANSALDOLASE"/>
    <property type="match status" value="1"/>
</dbReference>
<dbReference type="SUPFAM" id="SSF51569">
    <property type="entry name" value="Aldolase"/>
    <property type="match status" value="1"/>
</dbReference>
<dbReference type="AlphaFoldDB" id="A0A9D5BXY8"/>
<evidence type="ECO:0000313" key="2">
    <source>
        <dbReference type="EMBL" id="KAJ0962665.1"/>
    </source>
</evidence>
<gene>
    <name evidence="2" type="ORF">J5N97_027787</name>
</gene>
<evidence type="ECO:0000313" key="3">
    <source>
        <dbReference type="Proteomes" id="UP001085076"/>
    </source>
</evidence>
<keyword evidence="3" id="KW-1185">Reference proteome</keyword>
<proteinExistence type="predicted"/>
<dbReference type="EMBL" id="JAGGNH010000009">
    <property type="protein sequence ID" value="KAJ0962665.1"/>
    <property type="molecule type" value="Genomic_DNA"/>
</dbReference>
<reference evidence="2" key="2">
    <citation type="journal article" date="2022" name="Hortic Res">
        <title>The genome of Dioscorea zingiberensis sheds light on the biosynthesis, origin and evolution of the medicinally important diosgenin saponins.</title>
        <authorList>
            <person name="Li Y."/>
            <person name="Tan C."/>
            <person name="Li Z."/>
            <person name="Guo J."/>
            <person name="Li S."/>
            <person name="Chen X."/>
            <person name="Wang C."/>
            <person name="Dai X."/>
            <person name="Yang H."/>
            <person name="Song W."/>
            <person name="Hou L."/>
            <person name="Xu J."/>
            <person name="Tong Z."/>
            <person name="Xu A."/>
            <person name="Yuan X."/>
            <person name="Wang W."/>
            <person name="Yang Q."/>
            <person name="Chen L."/>
            <person name="Sun Z."/>
            <person name="Wang K."/>
            <person name="Pan B."/>
            <person name="Chen J."/>
            <person name="Bao Y."/>
            <person name="Liu F."/>
            <person name="Qi X."/>
            <person name="Gang D.R."/>
            <person name="Wen J."/>
            <person name="Li J."/>
        </authorList>
    </citation>
    <scope>NUCLEOTIDE SEQUENCE</scope>
    <source>
        <strain evidence="2">Dzin_1.0</strain>
    </source>
</reference>
<dbReference type="PANTHER" id="PTHR10683">
    <property type="entry name" value="TRANSALDOLASE"/>
    <property type="match status" value="1"/>
</dbReference>
<comment type="caution">
    <text evidence="2">The sequence shown here is derived from an EMBL/GenBank/DDBJ whole genome shotgun (WGS) entry which is preliminary data.</text>
</comment>
<name>A0A9D5BXY8_9LILI</name>
<keyword evidence="1" id="KW-0704">Schiff base</keyword>
<dbReference type="GO" id="GO:0005975">
    <property type="term" value="P:carbohydrate metabolic process"/>
    <property type="evidence" value="ECO:0007669"/>
    <property type="project" value="InterPro"/>
</dbReference>
<organism evidence="2 3">
    <name type="scientific">Dioscorea zingiberensis</name>
    <dbReference type="NCBI Taxonomy" id="325984"/>
    <lineage>
        <taxon>Eukaryota</taxon>
        <taxon>Viridiplantae</taxon>
        <taxon>Streptophyta</taxon>
        <taxon>Embryophyta</taxon>
        <taxon>Tracheophyta</taxon>
        <taxon>Spermatophyta</taxon>
        <taxon>Magnoliopsida</taxon>
        <taxon>Liliopsida</taxon>
        <taxon>Dioscoreales</taxon>
        <taxon>Dioscoreaceae</taxon>
        <taxon>Dioscorea</taxon>
    </lineage>
</organism>
<dbReference type="Gene3D" id="3.20.20.70">
    <property type="entry name" value="Aldolase class I"/>
    <property type="match status" value="1"/>
</dbReference>
<dbReference type="OrthoDB" id="2015515at2759"/>
<sequence length="88" mass="9798">MLNSRILVKRWSCYFDKALVNVGADLAKLVPGRVSTEVDARLAYDTHAIIHKLYGFAYGGPFGHFLHKLMDAIFNGKKGKTTVAKKCI</sequence>
<evidence type="ECO:0000256" key="1">
    <source>
        <dbReference type="ARBA" id="ARBA00023270"/>
    </source>
</evidence>
<dbReference type="InterPro" id="IPR013785">
    <property type="entry name" value="Aldolase_TIM"/>
</dbReference>
<protein>
    <submittedName>
        <fullName evidence="2">Uncharacterized protein</fullName>
    </submittedName>
</protein>
<reference evidence="2" key="1">
    <citation type="submission" date="2021-03" db="EMBL/GenBank/DDBJ databases">
        <authorList>
            <person name="Li Z."/>
            <person name="Yang C."/>
        </authorList>
    </citation>
    <scope>NUCLEOTIDE SEQUENCE</scope>
    <source>
        <strain evidence="2">Dzin_1.0</strain>
        <tissue evidence="2">Leaf</tissue>
    </source>
</reference>
<dbReference type="Proteomes" id="UP001085076">
    <property type="component" value="Miscellaneous, Linkage group lg09"/>
</dbReference>